<proteinExistence type="predicted"/>
<evidence type="ECO:0000256" key="1">
    <source>
        <dbReference type="ARBA" id="ARBA00004123"/>
    </source>
</evidence>
<dbReference type="InterPro" id="IPR001005">
    <property type="entry name" value="SANT/Myb"/>
</dbReference>
<comment type="caution">
    <text evidence="8">The sequence shown here is derived from an EMBL/GenBank/DDBJ whole genome shotgun (WGS) entry which is preliminary data.</text>
</comment>
<dbReference type="PANTHER" id="PTHR31442">
    <property type="entry name" value="HOMEODOMAIN-LIKE SUPERFAMILY PROTEIN-RELATED"/>
    <property type="match status" value="1"/>
</dbReference>
<dbReference type="OrthoDB" id="654460at2759"/>
<name>A0A1E5VR27_9POAL</name>
<evidence type="ECO:0000256" key="2">
    <source>
        <dbReference type="ARBA" id="ARBA00023015"/>
    </source>
</evidence>
<keyword evidence="3" id="KW-0238">DNA-binding</keyword>
<keyword evidence="4" id="KW-0804">Transcription</keyword>
<comment type="subcellular location">
    <subcellularLocation>
        <location evidence="1">Nucleus</location>
    </subcellularLocation>
</comment>
<accession>A0A1E5VR27</accession>
<dbReference type="Proteomes" id="UP000095767">
    <property type="component" value="Unassembled WGS sequence"/>
</dbReference>
<gene>
    <name evidence="8" type="ORF">BAE44_0011395</name>
</gene>
<dbReference type="PANTHER" id="PTHR31442:SF19">
    <property type="entry name" value="OS01G0844900 PROTEIN"/>
    <property type="match status" value="1"/>
</dbReference>
<protein>
    <recommendedName>
        <fullName evidence="7">HTH myb-type domain-containing protein</fullName>
    </recommendedName>
</protein>
<evidence type="ECO:0000256" key="6">
    <source>
        <dbReference type="SAM" id="MobiDB-lite"/>
    </source>
</evidence>
<feature type="region of interest" description="Disordered" evidence="6">
    <location>
        <begin position="1"/>
        <end position="25"/>
    </location>
</feature>
<feature type="region of interest" description="Disordered" evidence="6">
    <location>
        <begin position="79"/>
        <end position="133"/>
    </location>
</feature>
<evidence type="ECO:0000256" key="4">
    <source>
        <dbReference type="ARBA" id="ARBA00023163"/>
    </source>
</evidence>
<keyword evidence="5" id="KW-0539">Nucleus</keyword>
<dbReference type="EMBL" id="LWDX02032145">
    <property type="protein sequence ID" value="OEL27585.1"/>
    <property type="molecule type" value="Genomic_DNA"/>
</dbReference>
<dbReference type="Gene3D" id="1.10.10.60">
    <property type="entry name" value="Homeodomain-like"/>
    <property type="match status" value="1"/>
</dbReference>
<evidence type="ECO:0000259" key="7">
    <source>
        <dbReference type="PROSITE" id="PS51294"/>
    </source>
</evidence>
<feature type="compositionally biased region" description="Pro residues" evidence="6">
    <location>
        <begin position="294"/>
        <end position="306"/>
    </location>
</feature>
<dbReference type="GO" id="GO:0003700">
    <property type="term" value="F:DNA-binding transcription factor activity"/>
    <property type="evidence" value="ECO:0007669"/>
    <property type="project" value="InterPro"/>
</dbReference>
<dbReference type="InterPro" id="IPR017930">
    <property type="entry name" value="Myb_dom"/>
</dbReference>
<dbReference type="InterPro" id="IPR044841">
    <property type="entry name" value="LUX/BOA-like"/>
</dbReference>
<dbReference type="PROSITE" id="PS51294">
    <property type="entry name" value="HTH_MYB"/>
    <property type="match status" value="1"/>
</dbReference>
<evidence type="ECO:0000256" key="5">
    <source>
        <dbReference type="ARBA" id="ARBA00023242"/>
    </source>
</evidence>
<feature type="compositionally biased region" description="Pro residues" evidence="6">
    <location>
        <begin position="1"/>
        <end position="10"/>
    </location>
</feature>
<evidence type="ECO:0000313" key="8">
    <source>
        <dbReference type="EMBL" id="OEL27585.1"/>
    </source>
</evidence>
<organism evidence="8 9">
    <name type="scientific">Dichanthelium oligosanthes</name>
    <dbReference type="NCBI Taxonomy" id="888268"/>
    <lineage>
        <taxon>Eukaryota</taxon>
        <taxon>Viridiplantae</taxon>
        <taxon>Streptophyta</taxon>
        <taxon>Embryophyta</taxon>
        <taxon>Tracheophyta</taxon>
        <taxon>Spermatophyta</taxon>
        <taxon>Magnoliopsida</taxon>
        <taxon>Liliopsida</taxon>
        <taxon>Poales</taxon>
        <taxon>Poaceae</taxon>
        <taxon>PACMAD clade</taxon>
        <taxon>Panicoideae</taxon>
        <taxon>Panicodae</taxon>
        <taxon>Paniceae</taxon>
        <taxon>Dichantheliinae</taxon>
        <taxon>Dichanthelium</taxon>
    </lineage>
</organism>
<dbReference type="GO" id="GO:0003677">
    <property type="term" value="F:DNA binding"/>
    <property type="evidence" value="ECO:0007669"/>
    <property type="project" value="UniProtKB-KW"/>
</dbReference>
<sequence length="346" mass="37695">MGPRAPPPRPRSSRKHGTPRYDFDDETERSWSFAASMPSSSSTLPMVIAQRRFPNLASSIVHSLNAEILSSDPISYSGVSQQPLGGNHPGLPAEATRSADPLGGLLNNNGIDSVEKQPDSGSVRDPNESDERDEWLTCLVNGDLDDIITADITSDYPQMDGSAPVSSSLNSETWPHEHIVHQLISVPTIPEQLHPTVSPPATINFHSPQRTRVRRRWTREMHDRFRDAVNQLGGGENAKPKAILEIMNVEGLTRDQVKSHLQIHRSILENHVMSLHELEDRQNLNTDRRTVHLPPSPPPPPPPAPPFSSSVNGGSRMMHGEGSSTAALDDDGHASEAGSLGNNEGA</sequence>
<dbReference type="STRING" id="888268.A0A1E5VR27"/>
<dbReference type="GO" id="GO:0005634">
    <property type="term" value="C:nucleus"/>
    <property type="evidence" value="ECO:0007669"/>
    <property type="project" value="UniProtKB-SubCell"/>
</dbReference>
<dbReference type="Pfam" id="PF00249">
    <property type="entry name" value="Myb_DNA-binding"/>
    <property type="match status" value="1"/>
</dbReference>
<dbReference type="InterPro" id="IPR006447">
    <property type="entry name" value="Myb_dom_plants"/>
</dbReference>
<dbReference type="FunFam" id="1.10.10.60:FF:000007">
    <property type="entry name" value="Two-component response regulator"/>
    <property type="match status" value="1"/>
</dbReference>
<reference evidence="8 9" key="1">
    <citation type="submission" date="2016-09" db="EMBL/GenBank/DDBJ databases">
        <title>The draft genome of Dichanthelium oligosanthes: A C3 panicoid grass species.</title>
        <authorList>
            <person name="Studer A.J."/>
            <person name="Schnable J.C."/>
            <person name="Brutnell T.P."/>
        </authorList>
    </citation>
    <scope>NUCLEOTIDE SEQUENCE [LARGE SCALE GENOMIC DNA]</scope>
    <source>
        <strain evidence="9">cv. Kellogg 1175</strain>
        <tissue evidence="8">Leaf</tissue>
    </source>
</reference>
<keyword evidence="2" id="KW-0805">Transcription regulation</keyword>
<feature type="region of interest" description="Disordered" evidence="6">
    <location>
        <begin position="288"/>
        <end position="346"/>
    </location>
</feature>
<evidence type="ECO:0000313" key="9">
    <source>
        <dbReference type="Proteomes" id="UP000095767"/>
    </source>
</evidence>
<evidence type="ECO:0000256" key="3">
    <source>
        <dbReference type="ARBA" id="ARBA00023125"/>
    </source>
</evidence>
<dbReference type="SUPFAM" id="SSF46689">
    <property type="entry name" value="Homeodomain-like"/>
    <property type="match status" value="1"/>
</dbReference>
<dbReference type="NCBIfam" id="TIGR01557">
    <property type="entry name" value="myb_SHAQKYF"/>
    <property type="match status" value="1"/>
</dbReference>
<feature type="domain" description="HTH myb-type" evidence="7">
    <location>
        <begin position="209"/>
        <end position="269"/>
    </location>
</feature>
<keyword evidence="9" id="KW-1185">Reference proteome</keyword>
<dbReference type="InterPro" id="IPR009057">
    <property type="entry name" value="Homeodomain-like_sf"/>
</dbReference>
<dbReference type="AlphaFoldDB" id="A0A1E5VR27"/>